<accession>A0A165CPG1</accession>
<evidence type="ECO:0000313" key="15">
    <source>
        <dbReference type="EMBL" id="KZT03180.1"/>
    </source>
</evidence>
<keyword evidence="7 13" id="KW-0479">Metal-binding</keyword>
<comment type="cofactor">
    <cofactor evidence="1 13">
        <name>heme</name>
        <dbReference type="ChEBI" id="CHEBI:30413"/>
    </cofactor>
</comment>
<organism evidence="15 16">
    <name type="scientific">Laetiporus sulphureus 93-53</name>
    <dbReference type="NCBI Taxonomy" id="1314785"/>
    <lineage>
        <taxon>Eukaryota</taxon>
        <taxon>Fungi</taxon>
        <taxon>Dikarya</taxon>
        <taxon>Basidiomycota</taxon>
        <taxon>Agaricomycotina</taxon>
        <taxon>Agaricomycetes</taxon>
        <taxon>Polyporales</taxon>
        <taxon>Laetiporus</taxon>
    </lineage>
</organism>
<dbReference type="CDD" id="cd11065">
    <property type="entry name" value="CYP64-like"/>
    <property type="match status" value="1"/>
</dbReference>
<proteinExistence type="inferred from homology"/>
<evidence type="ECO:0000256" key="2">
    <source>
        <dbReference type="ARBA" id="ARBA00004167"/>
    </source>
</evidence>
<dbReference type="OrthoDB" id="2789670at2759"/>
<keyword evidence="8" id="KW-1133">Transmembrane helix</keyword>
<evidence type="ECO:0000256" key="1">
    <source>
        <dbReference type="ARBA" id="ARBA00001971"/>
    </source>
</evidence>
<dbReference type="GO" id="GO:0016705">
    <property type="term" value="F:oxidoreductase activity, acting on paired donors, with incorporation or reduction of molecular oxygen"/>
    <property type="evidence" value="ECO:0007669"/>
    <property type="project" value="InterPro"/>
</dbReference>
<dbReference type="GO" id="GO:0016020">
    <property type="term" value="C:membrane"/>
    <property type="evidence" value="ECO:0007669"/>
    <property type="project" value="UniProtKB-SubCell"/>
</dbReference>
<protein>
    <submittedName>
        <fullName evidence="15">Cytochrome P450</fullName>
    </submittedName>
</protein>
<dbReference type="GO" id="GO:0004497">
    <property type="term" value="F:monooxygenase activity"/>
    <property type="evidence" value="ECO:0007669"/>
    <property type="project" value="UniProtKB-KW"/>
</dbReference>
<dbReference type="InParanoid" id="A0A165CPG1"/>
<dbReference type="InterPro" id="IPR001128">
    <property type="entry name" value="Cyt_P450"/>
</dbReference>
<dbReference type="Pfam" id="PF00067">
    <property type="entry name" value="p450"/>
    <property type="match status" value="1"/>
</dbReference>
<dbReference type="PRINTS" id="PR00463">
    <property type="entry name" value="EP450I"/>
</dbReference>
<dbReference type="RefSeq" id="XP_040760920.1">
    <property type="nucleotide sequence ID" value="XM_040902227.1"/>
</dbReference>
<evidence type="ECO:0000256" key="14">
    <source>
        <dbReference type="RuleBase" id="RU000461"/>
    </source>
</evidence>
<dbReference type="PANTHER" id="PTHR46300">
    <property type="entry name" value="P450, PUTATIVE (EUROFUNG)-RELATED-RELATED"/>
    <property type="match status" value="1"/>
</dbReference>
<comment type="pathway">
    <text evidence="3">Secondary metabolite biosynthesis.</text>
</comment>
<dbReference type="InterPro" id="IPR017972">
    <property type="entry name" value="Cyt_P450_CS"/>
</dbReference>
<dbReference type="PANTHER" id="PTHR46300:SF7">
    <property type="entry name" value="P450, PUTATIVE (EUROFUNG)-RELATED"/>
    <property type="match status" value="1"/>
</dbReference>
<dbReference type="GeneID" id="63819258"/>
<dbReference type="InterPro" id="IPR036396">
    <property type="entry name" value="Cyt_P450_sf"/>
</dbReference>
<comment type="subcellular location">
    <subcellularLocation>
        <location evidence="2">Membrane</location>
        <topology evidence="2">Single-pass membrane protein</topology>
    </subcellularLocation>
</comment>
<evidence type="ECO:0000256" key="12">
    <source>
        <dbReference type="ARBA" id="ARBA00023136"/>
    </source>
</evidence>
<keyword evidence="9 14" id="KW-0560">Oxidoreductase</keyword>
<dbReference type="InterPro" id="IPR002401">
    <property type="entry name" value="Cyt_P450_E_grp-I"/>
</dbReference>
<dbReference type="PRINTS" id="PR00385">
    <property type="entry name" value="P450"/>
</dbReference>
<evidence type="ECO:0000313" key="16">
    <source>
        <dbReference type="Proteomes" id="UP000076871"/>
    </source>
</evidence>
<evidence type="ECO:0000256" key="11">
    <source>
        <dbReference type="ARBA" id="ARBA00023033"/>
    </source>
</evidence>
<name>A0A165CPG1_9APHY</name>
<evidence type="ECO:0000256" key="3">
    <source>
        <dbReference type="ARBA" id="ARBA00005179"/>
    </source>
</evidence>
<evidence type="ECO:0000256" key="9">
    <source>
        <dbReference type="ARBA" id="ARBA00023002"/>
    </source>
</evidence>
<dbReference type="AlphaFoldDB" id="A0A165CPG1"/>
<evidence type="ECO:0000256" key="5">
    <source>
        <dbReference type="ARBA" id="ARBA00022617"/>
    </source>
</evidence>
<comment type="similarity">
    <text evidence="4 14">Belongs to the cytochrome P450 family.</text>
</comment>
<keyword evidence="5 13" id="KW-0349">Heme</keyword>
<evidence type="ECO:0000256" key="13">
    <source>
        <dbReference type="PIRSR" id="PIRSR602401-1"/>
    </source>
</evidence>
<dbReference type="GO" id="GO:0020037">
    <property type="term" value="F:heme binding"/>
    <property type="evidence" value="ECO:0007669"/>
    <property type="project" value="InterPro"/>
</dbReference>
<sequence>MPLHFYHGLSSGPHAILQRSSKGRLPPGPKQLPIIGSAHHIPLQYKQNTLAELGKKFGDVIYIRTLWKHTVVLNSVRAARELLEKRGSTYSDRPHFVLISELIEAFEPHLPLMPYGEQWRRHRKWFQMTLSTRVALDSYRPLQQREVVKFLANLLENPQGFASHLKRYAAGVLMEISYGHTVTSTDDEYIRMADKAMTEISELHGLSIIVLNFLPILKHTPTWLPGAGFKREALRLKRVTFDAMNIPFEIVKTEMAAGTAKPSFVRNLLLSDSQSSSDEQEIRASAAVIYLAGIDTTATLLTTLILAMVLNPQVYRKAQAEMDAVVGPARLPNSEDRPMLPYLECILKEALRWSCPAPIGVPHQVSQDDEYRGYHIPKGSTVISNIWAMSRDAVTYPDPEAFNPDRFREDADDTDGILDPHIYTFGFGRRICPGRWLADSSA</sequence>
<dbReference type="SUPFAM" id="SSF48264">
    <property type="entry name" value="Cytochrome P450"/>
    <property type="match status" value="1"/>
</dbReference>
<keyword evidence="10 13" id="KW-0408">Iron</keyword>
<reference evidence="15 16" key="1">
    <citation type="journal article" date="2016" name="Mol. Biol. Evol.">
        <title>Comparative Genomics of Early-Diverging Mushroom-Forming Fungi Provides Insights into the Origins of Lignocellulose Decay Capabilities.</title>
        <authorList>
            <person name="Nagy L.G."/>
            <person name="Riley R."/>
            <person name="Tritt A."/>
            <person name="Adam C."/>
            <person name="Daum C."/>
            <person name="Floudas D."/>
            <person name="Sun H."/>
            <person name="Yadav J.S."/>
            <person name="Pangilinan J."/>
            <person name="Larsson K.H."/>
            <person name="Matsuura K."/>
            <person name="Barry K."/>
            <person name="Labutti K."/>
            <person name="Kuo R."/>
            <person name="Ohm R.A."/>
            <person name="Bhattacharya S.S."/>
            <person name="Shirouzu T."/>
            <person name="Yoshinaga Y."/>
            <person name="Martin F.M."/>
            <person name="Grigoriev I.V."/>
            <person name="Hibbett D.S."/>
        </authorList>
    </citation>
    <scope>NUCLEOTIDE SEQUENCE [LARGE SCALE GENOMIC DNA]</scope>
    <source>
        <strain evidence="15 16">93-53</strain>
    </source>
</reference>
<evidence type="ECO:0000256" key="4">
    <source>
        <dbReference type="ARBA" id="ARBA00010617"/>
    </source>
</evidence>
<evidence type="ECO:0000256" key="6">
    <source>
        <dbReference type="ARBA" id="ARBA00022692"/>
    </source>
</evidence>
<dbReference type="InterPro" id="IPR050364">
    <property type="entry name" value="Cytochrome_P450_fung"/>
</dbReference>
<dbReference type="EMBL" id="KV427646">
    <property type="protein sequence ID" value="KZT03180.1"/>
    <property type="molecule type" value="Genomic_DNA"/>
</dbReference>
<dbReference type="Proteomes" id="UP000076871">
    <property type="component" value="Unassembled WGS sequence"/>
</dbReference>
<keyword evidence="6" id="KW-0812">Transmembrane</keyword>
<evidence type="ECO:0000256" key="10">
    <source>
        <dbReference type="ARBA" id="ARBA00023004"/>
    </source>
</evidence>
<keyword evidence="12" id="KW-0472">Membrane</keyword>
<evidence type="ECO:0000256" key="8">
    <source>
        <dbReference type="ARBA" id="ARBA00022989"/>
    </source>
</evidence>
<evidence type="ECO:0000256" key="7">
    <source>
        <dbReference type="ARBA" id="ARBA00022723"/>
    </source>
</evidence>
<gene>
    <name evidence="15" type="ORF">LAESUDRAFT_376145</name>
</gene>
<dbReference type="GO" id="GO:0005506">
    <property type="term" value="F:iron ion binding"/>
    <property type="evidence" value="ECO:0007669"/>
    <property type="project" value="InterPro"/>
</dbReference>
<keyword evidence="11 14" id="KW-0503">Monooxygenase</keyword>
<dbReference type="Gene3D" id="1.10.630.10">
    <property type="entry name" value="Cytochrome P450"/>
    <property type="match status" value="1"/>
</dbReference>
<keyword evidence="16" id="KW-1185">Reference proteome</keyword>
<dbReference type="PROSITE" id="PS00086">
    <property type="entry name" value="CYTOCHROME_P450"/>
    <property type="match status" value="1"/>
</dbReference>
<feature type="binding site" description="axial binding residue" evidence="13">
    <location>
        <position position="432"/>
    </location>
    <ligand>
        <name>heme</name>
        <dbReference type="ChEBI" id="CHEBI:30413"/>
    </ligand>
    <ligandPart>
        <name>Fe</name>
        <dbReference type="ChEBI" id="CHEBI:18248"/>
    </ligandPart>
</feature>
<dbReference type="STRING" id="1314785.A0A165CPG1"/>